<comment type="subcellular location">
    <subcellularLocation>
        <location evidence="1">Membrane</location>
    </subcellularLocation>
</comment>
<feature type="domain" description="G-protein coupled receptors family 1 profile" evidence="6">
    <location>
        <begin position="71"/>
        <end position="301"/>
    </location>
</feature>
<dbReference type="InterPro" id="IPR017452">
    <property type="entry name" value="GPCR_Rhodpsn_7TM"/>
</dbReference>
<feature type="transmembrane region" description="Helical" evidence="5">
    <location>
        <begin position="91"/>
        <end position="113"/>
    </location>
</feature>
<evidence type="ECO:0000256" key="3">
    <source>
        <dbReference type="ARBA" id="ARBA00022989"/>
    </source>
</evidence>
<proteinExistence type="predicted"/>
<keyword evidence="3 5" id="KW-1133">Transmembrane helix</keyword>
<feature type="transmembrane region" description="Helical" evidence="5">
    <location>
        <begin position="278"/>
        <end position="300"/>
    </location>
</feature>
<dbReference type="SUPFAM" id="SSF81321">
    <property type="entry name" value="Family A G protein-coupled receptor-like"/>
    <property type="match status" value="1"/>
</dbReference>
<gene>
    <name evidence="8" type="primary">LOC101845210</name>
</gene>
<accession>A0ABM0JCM2</accession>
<name>A0ABM0JCM2_APLCA</name>
<protein>
    <submittedName>
        <fullName evidence="8">Uncharacterized protein LOC101845210</fullName>
    </submittedName>
</protein>
<evidence type="ECO:0000256" key="1">
    <source>
        <dbReference type="ARBA" id="ARBA00004370"/>
    </source>
</evidence>
<evidence type="ECO:0000259" key="6">
    <source>
        <dbReference type="PROSITE" id="PS50262"/>
    </source>
</evidence>
<dbReference type="Gene3D" id="1.20.1070.10">
    <property type="entry name" value="Rhodopsin 7-helix transmembrane proteins"/>
    <property type="match status" value="1"/>
</dbReference>
<keyword evidence="7" id="KW-1185">Reference proteome</keyword>
<feature type="transmembrane region" description="Helical" evidence="5">
    <location>
        <begin position="235"/>
        <end position="257"/>
    </location>
</feature>
<organism evidence="7 8">
    <name type="scientific">Aplysia californica</name>
    <name type="common">California sea hare</name>
    <dbReference type="NCBI Taxonomy" id="6500"/>
    <lineage>
        <taxon>Eukaryota</taxon>
        <taxon>Metazoa</taxon>
        <taxon>Spiralia</taxon>
        <taxon>Lophotrochozoa</taxon>
        <taxon>Mollusca</taxon>
        <taxon>Gastropoda</taxon>
        <taxon>Heterobranchia</taxon>
        <taxon>Euthyneura</taxon>
        <taxon>Tectipleura</taxon>
        <taxon>Aplysiida</taxon>
        <taxon>Aplysioidea</taxon>
        <taxon>Aplysiidae</taxon>
        <taxon>Aplysia</taxon>
    </lineage>
</organism>
<dbReference type="InterPro" id="IPR019424">
    <property type="entry name" value="7TM_GPCR_Srsx"/>
</dbReference>
<dbReference type="Proteomes" id="UP000694888">
    <property type="component" value="Unplaced"/>
</dbReference>
<dbReference type="GeneID" id="101845210"/>
<reference evidence="8" key="1">
    <citation type="submission" date="2025-08" db="UniProtKB">
        <authorList>
            <consortium name="RefSeq"/>
        </authorList>
    </citation>
    <scope>IDENTIFICATION</scope>
</reference>
<dbReference type="InterPro" id="IPR052954">
    <property type="entry name" value="GPCR-Ligand_Int"/>
</dbReference>
<keyword evidence="4 5" id="KW-0472">Membrane</keyword>
<keyword evidence="2 5" id="KW-0812">Transmembrane</keyword>
<feature type="transmembrane region" description="Helical" evidence="5">
    <location>
        <begin position="173"/>
        <end position="193"/>
    </location>
</feature>
<feature type="transmembrane region" description="Helical" evidence="5">
    <location>
        <begin position="59"/>
        <end position="79"/>
    </location>
</feature>
<dbReference type="PANTHER" id="PTHR46641:SF2">
    <property type="entry name" value="FMRFAMIDE RECEPTOR"/>
    <property type="match status" value="1"/>
</dbReference>
<dbReference type="PROSITE" id="PS50262">
    <property type="entry name" value="G_PROTEIN_RECEP_F1_2"/>
    <property type="match status" value="1"/>
</dbReference>
<feature type="transmembrane region" description="Helical" evidence="5">
    <location>
        <begin position="133"/>
        <end position="152"/>
    </location>
</feature>
<dbReference type="Pfam" id="PF10320">
    <property type="entry name" value="7TM_GPCR_Srsx"/>
    <property type="match status" value="1"/>
</dbReference>
<evidence type="ECO:0000313" key="8">
    <source>
        <dbReference type="RefSeq" id="XP_005090614.3"/>
    </source>
</evidence>
<dbReference type="PANTHER" id="PTHR46641">
    <property type="entry name" value="FMRFAMIDE RECEPTOR-RELATED"/>
    <property type="match status" value="1"/>
</dbReference>
<evidence type="ECO:0000313" key="7">
    <source>
        <dbReference type="Proteomes" id="UP000694888"/>
    </source>
</evidence>
<sequence length="301" mass="34576">MDFRQHEEIVPIYGGVSFHTQKMDTFNVNLSWSQYGPQSNPVSSEVNYWNKVSRTLLCAYPPFIVLIGTVGNIITLIILRRPKFRSSSLSVGLRFMCVMDTLVLWTVVSLMWVRGITRIDFLSMSVNVCLIHQMYTSVTTTIINWVLVLITATRLVHIRSPFQVYRICSRKTYYICLSAICCTSFGIYAVSYVTGKHGLPSNKASLDVLSEYSCALAVKRRFMQLSGAYGITDMLFFFILPGLFLVSLNFVILGLYGEVRDNQRALLETRVTQYYGKLFTLKVVFNPNNSFLFFFFFFLFF</sequence>
<evidence type="ECO:0000256" key="5">
    <source>
        <dbReference type="SAM" id="Phobius"/>
    </source>
</evidence>
<dbReference type="RefSeq" id="XP_005090614.3">
    <property type="nucleotide sequence ID" value="XM_005090557.3"/>
</dbReference>
<evidence type="ECO:0000256" key="2">
    <source>
        <dbReference type="ARBA" id="ARBA00022692"/>
    </source>
</evidence>
<evidence type="ECO:0000256" key="4">
    <source>
        <dbReference type="ARBA" id="ARBA00023136"/>
    </source>
</evidence>